<evidence type="ECO:0000313" key="2">
    <source>
        <dbReference type="Proteomes" id="UP000663722"/>
    </source>
</evidence>
<gene>
    <name evidence="1" type="ORF">dnm_061920</name>
</gene>
<name>A0A975GQK2_9BACT</name>
<dbReference type="Proteomes" id="UP000663722">
    <property type="component" value="Chromosome"/>
</dbReference>
<reference evidence="1" key="1">
    <citation type="journal article" date="2021" name="Microb. Physiol.">
        <title>Proteogenomic Insights into the Physiology of Marine, Sulfate-Reducing, Filamentous Desulfonema limicola and Desulfonema magnum.</title>
        <authorList>
            <person name="Schnaars V."/>
            <person name="Wohlbrand L."/>
            <person name="Scheve S."/>
            <person name="Hinrichs C."/>
            <person name="Reinhardt R."/>
            <person name="Rabus R."/>
        </authorList>
    </citation>
    <scope>NUCLEOTIDE SEQUENCE</scope>
    <source>
        <strain evidence="1">4be13</strain>
    </source>
</reference>
<evidence type="ECO:0000313" key="1">
    <source>
        <dbReference type="EMBL" id="QTA90131.1"/>
    </source>
</evidence>
<protein>
    <submittedName>
        <fullName evidence="1">Uncharacterized protein</fullName>
    </submittedName>
</protein>
<sequence>MHINKNNCIKRTSKSNDKYQSKSFLYIFFPRKGEKPGFFRHGQRVIPGKKPGFFSGQISKIYG</sequence>
<keyword evidence="2" id="KW-1185">Reference proteome</keyword>
<dbReference type="AlphaFoldDB" id="A0A975GQK2"/>
<proteinExistence type="predicted"/>
<organism evidence="1 2">
    <name type="scientific">Desulfonema magnum</name>
    <dbReference type="NCBI Taxonomy" id="45655"/>
    <lineage>
        <taxon>Bacteria</taxon>
        <taxon>Pseudomonadati</taxon>
        <taxon>Thermodesulfobacteriota</taxon>
        <taxon>Desulfobacteria</taxon>
        <taxon>Desulfobacterales</taxon>
        <taxon>Desulfococcaceae</taxon>
        <taxon>Desulfonema</taxon>
    </lineage>
</organism>
<accession>A0A975GQK2</accession>
<dbReference type="KEGG" id="dmm:dnm_061920"/>
<dbReference type="EMBL" id="CP061800">
    <property type="protein sequence ID" value="QTA90131.1"/>
    <property type="molecule type" value="Genomic_DNA"/>
</dbReference>